<dbReference type="GO" id="GO:0005876">
    <property type="term" value="C:spindle microtubule"/>
    <property type="evidence" value="ECO:0007669"/>
    <property type="project" value="TreeGrafter"/>
</dbReference>
<dbReference type="GO" id="GO:0008017">
    <property type="term" value="F:microtubule binding"/>
    <property type="evidence" value="ECO:0007669"/>
    <property type="project" value="TreeGrafter"/>
</dbReference>
<feature type="region of interest" description="Disordered" evidence="3">
    <location>
        <begin position="594"/>
        <end position="634"/>
    </location>
</feature>
<dbReference type="PROSITE" id="PS50077">
    <property type="entry name" value="HEAT_REPEAT"/>
    <property type="match status" value="1"/>
</dbReference>
<feature type="domain" description="TOG" evidence="4">
    <location>
        <begin position="729"/>
        <end position="969"/>
    </location>
</feature>
<keyword evidence="1" id="KW-0677">Repeat</keyword>
<dbReference type="GO" id="GO:0090307">
    <property type="term" value="P:mitotic spindle assembly"/>
    <property type="evidence" value="ECO:0007669"/>
    <property type="project" value="TreeGrafter"/>
</dbReference>
<protein>
    <recommendedName>
        <fullName evidence="4">TOG domain-containing protein</fullName>
    </recommendedName>
</protein>
<evidence type="ECO:0000256" key="1">
    <source>
        <dbReference type="ARBA" id="ARBA00022737"/>
    </source>
</evidence>
<feature type="compositionally biased region" description="Low complexity" evidence="3">
    <location>
        <begin position="606"/>
        <end position="615"/>
    </location>
</feature>
<dbReference type="InterPro" id="IPR034085">
    <property type="entry name" value="TOG"/>
</dbReference>
<dbReference type="GO" id="GO:0040001">
    <property type="term" value="P:establishment of mitotic spindle localization"/>
    <property type="evidence" value="ECO:0007669"/>
    <property type="project" value="TreeGrafter"/>
</dbReference>
<sequence>MMDGPRGGGCDKKKNLEREVQTGGREEQDEMEEAFARSCSDRVSEGLMKMMIFIEFVGHVKYLFYGVSTPRRVTATPGGSLRSNSAIDLQAAQRAKARAQYAALARQKVGSGASLPRPRKNEVAGGMTVSAITSPERVGRTRSRVAGVSQSQPTSRSGSPSSRLSYATYASRELGRGDSPHGVLHPRRLSSGIPRSTGTSREASREPSPNRFTGIHDRSFGSKLRNRPIHSSTPDRPPQPSRPVMAQKILQQSREAESALADALNFDTMDSGDFSRLPNSGRKTSYRPFDDHSDDSETSSVCSERSFDSYRRPSDDISDIIANCASTHWSDRKEGLVGLQNYFTHGNVLSGSELKKITEIFTKMFNDSHTKNFIAEGNGKPPHFLNFPSKCAYYQMEWTALISLKAQCMSNSGWLVFSMFLDTLNELIQAHKADLGDWLYCLLTRLLNKLGGDLLGSIHAKIHRVLNNVRDSFPHDQLLACLLRFLVDQTQTPNGKVKVAMLTFLNQLASVMEPPTCLGASPHASSALAKVITWTGDKSGDIRRAAQASLIVLFNLDTPHVTMILSSLAPEYQVSFHHCYEAAASLVQNHLRRSSQGGGVVGGGSSSPPSLQSPSTPQHPRTPRAHTFDLDDSLNPEEVYRSLRRTTAEIQNYSFDAGSGKILERDRDTTSQDSGISQMSIGAGLEEQLEAMSINGTGHGAWNNTSPTHRLNAINKETASNGIIPRETHHQEDSEALRKVMEVLSTGVEGEAEGSEAERLVALTQLIKLIREGSTLAIMEQFKTLLRVLLEQLAKPEPKIRVQVLNIFTEMLKKRSMATCFQNFVELLTLKVLMAHKDPCKEVLRFAEGCAATMGTVLPPDIVIRVLNPLIKTGDFPVNQGAIKMLTKLAENRPRDTVEPYLEEVMPGLIKQAYDNEESSVRKSAVFCMVALHAAVGEEAMKPHLAALNGSKLKLLHLYIKRAQTGSSVPTSPKNAPP</sequence>
<feature type="compositionally biased region" description="Low complexity" evidence="3">
    <location>
        <begin position="149"/>
        <end position="165"/>
    </location>
</feature>
<reference evidence="5" key="1">
    <citation type="submission" date="2020-11" db="EMBL/GenBank/DDBJ databases">
        <authorList>
            <person name="Tran Van P."/>
        </authorList>
    </citation>
    <scope>NUCLEOTIDE SEQUENCE</scope>
</reference>
<dbReference type="GO" id="GO:1902903">
    <property type="term" value="P:regulation of supramolecular fiber organization"/>
    <property type="evidence" value="ECO:0007669"/>
    <property type="project" value="UniProtKB-ARBA"/>
</dbReference>
<dbReference type="GO" id="GO:0045180">
    <property type="term" value="C:basal cortex"/>
    <property type="evidence" value="ECO:0007669"/>
    <property type="project" value="TreeGrafter"/>
</dbReference>
<feature type="region of interest" description="Disordered" evidence="3">
    <location>
        <begin position="1"/>
        <end position="33"/>
    </location>
</feature>
<proteinExistence type="predicted"/>
<accession>A0A7R9EPR2</accession>
<feature type="repeat" description="HEAT" evidence="2">
    <location>
        <begin position="905"/>
        <end position="944"/>
    </location>
</feature>
<gene>
    <name evidence="5" type="ORF">TBIB3V08_LOCUS1064</name>
</gene>
<feature type="compositionally biased region" description="Gly residues" evidence="3">
    <location>
        <begin position="596"/>
        <end position="605"/>
    </location>
</feature>
<evidence type="ECO:0000259" key="4">
    <source>
        <dbReference type="SMART" id="SM01349"/>
    </source>
</evidence>
<dbReference type="GO" id="GO:0005881">
    <property type="term" value="C:cytoplasmic microtubule"/>
    <property type="evidence" value="ECO:0007669"/>
    <property type="project" value="TreeGrafter"/>
</dbReference>
<evidence type="ECO:0000313" key="5">
    <source>
        <dbReference type="EMBL" id="CAD7438475.1"/>
    </source>
</evidence>
<dbReference type="Gene3D" id="1.25.10.10">
    <property type="entry name" value="Leucine-rich Repeat Variant"/>
    <property type="match status" value="2"/>
</dbReference>
<feature type="region of interest" description="Disordered" evidence="3">
    <location>
        <begin position="108"/>
        <end position="243"/>
    </location>
</feature>
<organism evidence="5">
    <name type="scientific">Timema bartmani</name>
    <dbReference type="NCBI Taxonomy" id="61472"/>
    <lineage>
        <taxon>Eukaryota</taxon>
        <taxon>Metazoa</taxon>
        <taxon>Ecdysozoa</taxon>
        <taxon>Arthropoda</taxon>
        <taxon>Hexapoda</taxon>
        <taxon>Insecta</taxon>
        <taxon>Pterygota</taxon>
        <taxon>Neoptera</taxon>
        <taxon>Polyneoptera</taxon>
        <taxon>Phasmatodea</taxon>
        <taxon>Timematodea</taxon>
        <taxon>Timematoidea</taxon>
        <taxon>Timematidae</taxon>
        <taxon>Timema</taxon>
    </lineage>
</organism>
<dbReference type="SUPFAM" id="SSF48371">
    <property type="entry name" value="ARM repeat"/>
    <property type="match status" value="1"/>
</dbReference>
<dbReference type="AlphaFoldDB" id="A0A7R9EPR2"/>
<dbReference type="GO" id="GO:0072686">
    <property type="term" value="C:mitotic spindle"/>
    <property type="evidence" value="ECO:0007669"/>
    <property type="project" value="TreeGrafter"/>
</dbReference>
<feature type="region of interest" description="Disordered" evidence="3">
    <location>
        <begin position="270"/>
        <end position="300"/>
    </location>
</feature>
<dbReference type="GO" id="GO:0031110">
    <property type="term" value="P:regulation of microtubule polymerization or depolymerization"/>
    <property type="evidence" value="ECO:0007669"/>
    <property type="project" value="UniProtKB-ARBA"/>
</dbReference>
<dbReference type="GO" id="GO:0000776">
    <property type="term" value="C:kinetochore"/>
    <property type="evidence" value="ECO:0007669"/>
    <property type="project" value="TreeGrafter"/>
</dbReference>
<evidence type="ECO:0000256" key="2">
    <source>
        <dbReference type="PROSITE-ProRule" id="PRU00103"/>
    </source>
</evidence>
<dbReference type="InterPro" id="IPR011989">
    <property type="entry name" value="ARM-like"/>
</dbReference>
<evidence type="ECO:0000256" key="3">
    <source>
        <dbReference type="SAM" id="MobiDB-lite"/>
    </source>
</evidence>
<dbReference type="InterPro" id="IPR016024">
    <property type="entry name" value="ARM-type_fold"/>
</dbReference>
<dbReference type="PANTHER" id="PTHR21567">
    <property type="entry name" value="CLASP"/>
    <property type="match status" value="1"/>
</dbReference>
<name>A0A7R9EPR2_9NEOP</name>
<dbReference type="SMART" id="SM01349">
    <property type="entry name" value="TOG"/>
    <property type="match status" value="1"/>
</dbReference>
<dbReference type="InterPro" id="IPR021133">
    <property type="entry name" value="HEAT_type_2"/>
</dbReference>
<dbReference type="GO" id="GO:0005815">
    <property type="term" value="C:microtubule organizing center"/>
    <property type="evidence" value="ECO:0007669"/>
    <property type="project" value="TreeGrafter"/>
</dbReference>
<dbReference type="PANTHER" id="PTHR21567:SF9">
    <property type="entry name" value="CLIP-ASSOCIATING PROTEIN"/>
    <property type="match status" value="1"/>
</dbReference>
<dbReference type="EMBL" id="OD564466">
    <property type="protein sequence ID" value="CAD7438475.1"/>
    <property type="molecule type" value="Genomic_DNA"/>
</dbReference>
<feature type="compositionally biased region" description="Basic and acidic residues" evidence="3">
    <location>
        <begin position="9"/>
        <end position="26"/>
    </location>
</feature>